<evidence type="ECO:0000313" key="2">
    <source>
        <dbReference type="EMBL" id="MEU2125591.1"/>
    </source>
</evidence>
<name>A0ABV2XII8_9NOCA</name>
<sequence>MGKTTVRAIVTAAAVAAGTLTVGLVAQPATSETIGGDPVAYLAQDEEQGQPSDASDADEGEGKGKGKGKGKSEGKGKGKGKGKGSEGKPTALGDSEPDSSAEPDVRSDEQTGSSTGPTARDAETDSSAKPDARGDGDSESTNGSRSSAS</sequence>
<feature type="region of interest" description="Disordered" evidence="1">
    <location>
        <begin position="31"/>
        <end position="149"/>
    </location>
</feature>
<dbReference type="EMBL" id="JBEYBR010000091">
    <property type="protein sequence ID" value="MEU2125591.1"/>
    <property type="molecule type" value="Genomic_DNA"/>
</dbReference>
<protein>
    <submittedName>
        <fullName evidence="2">Uncharacterized protein</fullName>
    </submittedName>
</protein>
<reference evidence="2 3" key="1">
    <citation type="submission" date="2024-06" db="EMBL/GenBank/DDBJ databases">
        <title>The Natural Products Discovery Center: Release of the First 8490 Sequenced Strains for Exploring Actinobacteria Biosynthetic Diversity.</title>
        <authorList>
            <person name="Kalkreuter E."/>
            <person name="Kautsar S.A."/>
            <person name="Yang D."/>
            <person name="Bader C.D."/>
            <person name="Teijaro C.N."/>
            <person name="Fluegel L."/>
            <person name="Davis C.M."/>
            <person name="Simpson J.R."/>
            <person name="Lauterbach L."/>
            <person name="Steele A.D."/>
            <person name="Gui C."/>
            <person name="Meng S."/>
            <person name="Li G."/>
            <person name="Viehrig K."/>
            <person name="Ye F."/>
            <person name="Su P."/>
            <person name="Kiefer A.F."/>
            <person name="Nichols A."/>
            <person name="Cepeda A.J."/>
            <person name="Yan W."/>
            <person name="Fan B."/>
            <person name="Jiang Y."/>
            <person name="Adhikari A."/>
            <person name="Zheng C.-J."/>
            <person name="Schuster L."/>
            <person name="Cowan T.M."/>
            <person name="Smanski M.J."/>
            <person name="Chevrette M.G."/>
            <person name="De Carvalho L.P.S."/>
            <person name="Shen B."/>
        </authorList>
    </citation>
    <scope>NUCLEOTIDE SEQUENCE [LARGE SCALE GENOMIC DNA]</scope>
    <source>
        <strain evidence="2 3">NPDC019434</strain>
    </source>
</reference>
<gene>
    <name evidence="2" type="ORF">ABZ507_27625</name>
</gene>
<evidence type="ECO:0000313" key="3">
    <source>
        <dbReference type="Proteomes" id="UP001550535"/>
    </source>
</evidence>
<accession>A0ABV2XII8</accession>
<dbReference type="Proteomes" id="UP001550535">
    <property type="component" value="Unassembled WGS sequence"/>
</dbReference>
<dbReference type="RefSeq" id="WP_357993156.1">
    <property type="nucleotide sequence ID" value="NZ_JBEYBR010000091.1"/>
</dbReference>
<proteinExistence type="predicted"/>
<comment type="caution">
    <text evidence="2">The sequence shown here is derived from an EMBL/GenBank/DDBJ whole genome shotgun (WGS) entry which is preliminary data.</text>
</comment>
<feature type="compositionally biased region" description="Basic and acidic residues" evidence="1">
    <location>
        <begin position="120"/>
        <end position="136"/>
    </location>
</feature>
<organism evidence="2 3">
    <name type="scientific">Nocardia niwae</name>
    <dbReference type="NCBI Taxonomy" id="626084"/>
    <lineage>
        <taxon>Bacteria</taxon>
        <taxon>Bacillati</taxon>
        <taxon>Actinomycetota</taxon>
        <taxon>Actinomycetes</taxon>
        <taxon>Mycobacteriales</taxon>
        <taxon>Nocardiaceae</taxon>
        <taxon>Nocardia</taxon>
    </lineage>
</organism>
<evidence type="ECO:0000256" key="1">
    <source>
        <dbReference type="SAM" id="MobiDB-lite"/>
    </source>
</evidence>
<keyword evidence="3" id="KW-1185">Reference proteome</keyword>
<feature type="compositionally biased region" description="Polar residues" evidence="1">
    <location>
        <begin position="139"/>
        <end position="149"/>
    </location>
</feature>
<feature type="compositionally biased region" description="Basic and acidic residues" evidence="1">
    <location>
        <begin position="60"/>
        <end position="76"/>
    </location>
</feature>